<dbReference type="AlphaFoldDB" id="A0A6M4IM57"/>
<proteinExistence type="predicted"/>
<dbReference type="RefSeq" id="WP_171224306.1">
    <property type="nucleotide sequence ID" value="NZ_CP053085.1"/>
</dbReference>
<dbReference type="Proteomes" id="UP000500938">
    <property type="component" value="Chromosome"/>
</dbReference>
<gene>
    <name evidence="1" type="ORF">HKW67_04790</name>
</gene>
<organism evidence="1 2">
    <name type="scientific">Gemmatimonas groenlandica</name>
    <dbReference type="NCBI Taxonomy" id="2732249"/>
    <lineage>
        <taxon>Bacteria</taxon>
        <taxon>Pseudomonadati</taxon>
        <taxon>Gemmatimonadota</taxon>
        <taxon>Gemmatimonadia</taxon>
        <taxon>Gemmatimonadales</taxon>
        <taxon>Gemmatimonadaceae</taxon>
        <taxon>Gemmatimonas</taxon>
    </lineage>
</organism>
<evidence type="ECO:0000313" key="1">
    <source>
        <dbReference type="EMBL" id="QJR34879.1"/>
    </source>
</evidence>
<name>A0A6M4IM57_9BACT</name>
<dbReference type="EMBL" id="CP053085">
    <property type="protein sequence ID" value="QJR34879.1"/>
    <property type="molecule type" value="Genomic_DNA"/>
</dbReference>
<keyword evidence="2" id="KW-1185">Reference proteome</keyword>
<dbReference type="KEGG" id="ggr:HKW67_04790"/>
<reference evidence="1 2" key="1">
    <citation type="submission" date="2020-05" db="EMBL/GenBank/DDBJ databases">
        <title>Complete genome sequence of Gemmatimonas greenlandica TET16.</title>
        <authorList>
            <person name="Zeng Y."/>
        </authorList>
    </citation>
    <scope>NUCLEOTIDE SEQUENCE [LARGE SCALE GENOMIC DNA]</scope>
    <source>
        <strain evidence="1 2">TET16</strain>
    </source>
</reference>
<accession>A0A6M4IM57</accession>
<protein>
    <submittedName>
        <fullName evidence="1">Uncharacterized protein</fullName>
    </submittedName>
</protein>
<sequence length="185" mass="20084">MNLQLRNEMSPSGNDEAGRFRPVSDWFVASKDAGVYVARIGTTAERAVDLMHALTLHLDPAVDVVMSDLRSGTEWEGFDVALPDLRDALGRLRFPLATYGGVEMSVFGPDDQLSLTPELLLVIYSRSDRWYFLLDGLGLSERAEPPAAVWVPSRTSLATSPELATALTSAVARLGLQPGLRVSAP</sequence>
<evidence type="ECO:0000313" key="2">
    <source>
        <dbReference type="Proteomes" id="UP000500938"/>
    </source>
</evidence>